<dbReference type="PANTHER" id="PTHR47561">
    <property type="entry name" value="POLYSACCHARIDE DEACETYLASE FAMILY PROTEIN (AFU_ORTHOLOGUE AFUA_6G05030)"/>
    <property type="match status" value="1"/>
</dbReference>
<feature type="domain" description="NodB homology" evidence="1">
    <location>
        <begin position="19"/>
        <end position="222"/>
    </location>
</feature>
<dbReference type="AlphaFoldDB" id="S7T1V3"/>
<dbReference type="EMBL" id="ATHI01000031">
    <property type="protein sequence ID" value="EPR30556.1"/>
    <property type="molecule type" value="Genomic_DNA"/>
</dbReference>
<evidence type="ECO:0000313" key="3">
    <source>
        <dbReference type="Proteomes" id="UP000014975"/>
    </source>
</evidence>
<comment type="caution">
    <text evidence="2">The sequence shown here is derived from an EMBL/GenBank/DDBJ whole genome shotgun (WGS) entry which is preliminary data.</text>
</comment>
<accession>S7T1V3</accession>
<sequence length="297" mass="33760">MKNALTIDVEDYFHVTAFEGVISRKDWESYPPRVADNTRRVLDLLDELSLKATFFVLGWVAERSPELVRSIAARGHEVACHGYGHERIYTMTPEDFRRDVSQAKKILEDISGCPVNGYRAPSYSITQDSMWALDVLVEEGFSYDSSIFPIHHDNYGIPGAERFPHLIERQSGSILEFPLTTLKMNIFGKDMVIPIAGGGYLRLLPVSIIRNGLRRINGRDKQPAVLYFHPWEIDPDQPRIKASFRSTFRHYLNLDTTEDKLRYLLPSLPFGTMREALDEWDAAEASKPTVVQTVGAA</sequence>
<dbReference type="CDD" id="cd10941">
    <property type="entry name" value="CE4_PuuE_HpPgdA_like_2"/>
    <property type="match status" value="1"/>
</dbReference>
<dbReference type="Gene3D" id="3.20.20.370">
    <property type="entry name" value="Glycoside hydrolase/deacetylase"/>
    <property type="match status" value="1"/>
</dbReference>
<proteinExistence type="predicted"/>
<reference evidence="2 3" key="1">
    <citation type="journal article" date="2013" name="Genome Announc.">
        <title>Draft genome sequences for three mercury-methylating, sulfate-reducing bacteria.</title>
        <authorList>
            <person name="Brown S.D."/>
            <person name="Hurt R.A.Jr."/>
            <person name="Gilmour C.C."/>
            <person name="Elias D.A."/>
        </authorList>
    </citation>
    <scope>NUCLEOTIDE SEQUENCE [LARGE SCALE GENOMIC DNA]</scope>
    <source>
        <strain evidence="2 3">DSM 16529</strain>
    </source>
</reference>
<dbReference type="NCBIfam" id="TIGR03006">
    <property type="entry name" value="pepcterm_polyde"/>
    <property type="match status" value="1"/>
</dbReference>
<dbReference type="Proteomes" id="UP000014975">
    <property type="component" value="Unassembled WGS sequence"/>
</dbReference>
<protein>
    <submittedName>
        <fullName evidence="2">Polysaccharide deactylase family protein, PEP-CTERM locus subfamily</fullName>
    </submittedName>
</protein>
<dbReference type="OrthoDB" id="5352625at2"/>
<name>S7T1V3_9BACT</name>
<dbReference type="InterPro" id="IPR045235">
    <property type="entry name" value="PuuE_HpPgdA-like"/>
</dbReference>
<dbReference type="Pfam" id="PF11959">
    <property type="entry name" value="DUF3473"/>
    <property type="match status" value="1"/>
</dbReference>
<dbReference type="GO" id="GO:0016810">
    <property type="term" value="F:hydrolase activity, acting on carbon-nitrogen (but not peptide) bonds"/>
    <property type="evidence" value="ECO:0007669"/>
    <property type="project" value="InterPro"/>
</dbReference>
<dbReference type="InterPro" id="IPR014344">
    <property type="entry name" value="XrtA_polysacc_deacetyl"/>
</dbReference>
<dbReference type="PANTHER" id="PTHR47561:SF1">
    <property type="entry name" value="POLYSACCHARIDE DEACETYLASE FAMILY PROTEIN (AFU_ORTHOLOGUE AFUA_6G05030)"/>
    <property type="match status" value="1"/>
</dbReference>
<evidence type="ECO:0000313" key="2">
    <source>
        <dbReference type="EMBL" id="EPR30556.1"/>
    </source>
</evidence>
<dbReference type="eggNOG" id="COG0726">
    <property type="taxonomic scope" value="Bacteria"/>
</dbReference>
<dbReference type="InterPro" id="IPR022560">
    <property type="entry name" value="DUF3473"/>
</dbReference>
<evidence type="ECO:0000259" key="1">
    <source>
        <dbReference type="PROSITE" id="PS51677"/>
    </source>
</evidence>
<dbReference type="GO" id="GO:0005975">
    <property type="term" value="P:carbohydrate metabolic process"/>
    <property type="evidence" value="ECO:0007669"/>
    <property type="project" value="InterPro"/>
</dbReference>
<dbReference type="SUPFAM" id="SSF88713">
    <property type="entry name" value="Glycoside hydrolase/deacetylase"/>
    <property type="match status" value="1"/>
</dbReference>
<dbReference type="PATRIC" id="fig|1121439.3.peg.2663"/>
<gene>
    <name evidence="2" type="ORF">dsat_1278</name>
</gene>
<dbReference type="InterPro" id="IPR002509">
    <property type="entry name" value="NODB_dom"/>
</dbReference>
<organism evidence="2 3">
    <name type="scientific">Alkalidesulfovibrio alkalitolerans DSM 16529</name>
    <dbReference type="NCBI Taxonomy" id="1121439"/>
    <lineage>
        <taxon>Bacteria</taxon>
        <taxon>Pseudomonadati</taxon>
        <taxon>Thermodesulfobacteriota</taxon>
        <taxon>Desulfovibrionia</taxon>
        <taxon>Desulfovibrionales</taxon>
        <taxon>Desulfovibrionaceae</taxon>
        <taxon>Alkalidesulfovibrio</taxon>
    </lineage>
</organism>
<dbReference type="RefSeq" id="WP_020887975.1">
    <property type="nucleotide sequence ID" value="NZ_ATHI01000031.1"/>
</dbReference>
<dbReference type="STRING" id="1121439.dsat_1278"/>
<dbReference type="PROSITE" id="PS51677">
    <property type="entry name" value="NODB"/>
    <property type="match status" value="1"/>
</dbReference>
<dbReference type="Pfam" id="PF01522">
    <property type="entry name" value="Polysacc_deac_1"/>
    <property type="match status" value="1"/>
</dbReference>
<keyword evidence="3" id="KW-1185">Reference proteome</keyword>
<dbReference type="InterPro" id="IPR011330">
    <property type="entry name" value="Glyco_hydro/deAcase_b/a-brl"/>
</dbReference>